<evidence type="ECO:0000313" key="3">
    <source>
        <dbReference type="Proteomes" id="UP001378592"/>
    </source>
</evidence>
<organism evidence="2 3">
    <name type="scientific">Gryllus longicercus</name>
    <dbReference type="NCBI Taxonomy" id="2509291"/>
    <lineage>
        <taxon>Eukaryota</taxon>
        <taxon>Metazoa</taxon>
        <taxon>Ecdysozoa</taxon>
        <taxon>Arthropoda</taxon>
        <taxon>Hexapoda</taxon>
        <taxon>Insecta</taxon>
        <taxon>Pterygota</taxon>
        <taxon>Neoptera</taxon>
        <taxon>Polyneoptera</taxon>
        <taxon>Orthoptera</taxon>
        <taxon>Ensifera</taxon>
        <taxon>Gryllidea</taxon>
        <taxon>Grylloidea</taxon>
        <taxon>Gryllidae</taxon>
        <taxon>Gryllinae</taxon>
        <taxon>Gryllus</taxon>
    </lineage>
</organism>
<dbReference type="EMBL" id="JAZDUA010000346">
    <property type="protein sequence ID" value="KAK7794131.1"/>
    <property type="molecule type" value="Genomic_DNA"/>
</dbReference>
<dbReference type="Proteomes" id="UP001378592">
    <property type="component" value="Unassembled WGS sequence"/>
</dbReference>
<feature type="transmembrane region" description="Helical" evidence="1">
    <location>
        <begin position="36"/>
        <end position="59"/>
    </location>
</feature>
<protein>
    <submittedName>
        <fullName evidence="2">Uncharacterized protein</fullName>
    </submittedName>
</protein>
<evidence type="ECO:0000256" key="1">
    <source>
        <dbReference type="SAM" id="Phobius"/>
    </source>
</evidence>
<accession>A0AAN9VDR3</accession>
<keyword evidence="1" id="KW-0472">Membrane</keyword>
<proteinExistence type="predicted"/>
<comment type="caution">
    <text evidence="2">The sequence shown here is derived from an EMBL/GenBank/DDBJ whole genome shotgun (WGS) entry which is preliminary data.</text>
</comment>
<sequence>MHIAIGEERTKRSAVVAYQEKHPSLLDRSTLRLVNLLFLAGLGVIVAFILLGPVLHLVWLTVSHRLDDVDWDVTDPRAVFDTLVTIFRWITTTCLRLFMGAGPVQVLALRLLGLALVKLVAISAWSTVLSTARHLMRFPALPDQPWVYLPLPSCAGVPASYASSAAAAAVEADAAAAAAPALAADLDAATAGAVHAARVIAKAVCSNASCPRQCANCG</sequence>
<keyword evidence="1" id="KW-1133">Transmembrane helix</keyword>
<name>A0AAN9VDR3_9ORTH</name>
<keyword evidence="1" id="KW-0812">Transmembrane</keyword>
<feature type="transmembrane region" description="Helical" evidence="1">
    <location>
        <begin position="107"/>
        <end position="129"/>
    </location>
</feature>
<reference evidence="2 3" key="1">
    <citation type="submission" date="2024-03" db="EMBL/GenBank/DDBJ databases">
        <title>The genome assembly and annotation of the cricket Gryllus longicercus Weissman &amp; Gray.</title>
        <authorList>
            <person name="Szrajer S."/>
            <person name="Gray D."/>
            <person name="Ylla G."/>
        </authorList>
    </citation>
    <scope>NUCLEOTIDE SEQUENCE [LARGE SCALE GENOMIC DNA]</scope>
    <source>
        <strain evidence="2">DAG 2021-001</strain>
        <tissue evidence="2">Whole body minus gut</tissue>
    </source>
</reference>
<dbReference type="AlphaFoldDB" id="A0AAN9VDR3"/>
<evidence type="ECO:0000313" key="2">
    <source>
        <dbReference type="EMBL" id="KAK7794131.1"/>
    </source>
</evidence>
<keyword evidence="3" id="KW-1185">Reference proteome</keyword>
<gene>
    <name evidence="2" type="ORF">R5R35_012617</name>
</gene>